<name>X0XUG3_9ZZZZ</name>
<dbReference type="EMBL" id="BARS01056908">
    <property type="protein sequence ID" value="GAG46899.1"/>
    <property type="molecule type" value="Genomic_DNA"/>
</dbReference>
<dbReference type="SUPFAM" id="SSF55347">
    <property type="entry name" value="Glyceraldehyde-3-phosphate dehydrogenase-like, C-terminal domain"/>
    <property type="match status" value="1"/>
</dbReference>
<dbReference type="InterPro" id="IPR058924">
    <property type="entry name" value="AGPR_dimerisation_dom"/>
</dbReference>
<feature type="non-terminal residue" evidence="2">
    <location>
        <position position="159"/>
    </location>
</feature>
<dbReference type="PANTHER" id="PTHR32338:SF10">
    <property type="entry name" value="N-ACETYL-GAMMA-GLUTAMYL-PHOSPHATE REDUCTASE, CHLOROPLASTIC-RELATED"/>
    <property type="match status" value="1"/>
</dbReference>
<reference evidence="2" key="1">
    <citation type="journal article" date="2014" name="Front. Microbiol.">
        <title>High frequency of phylogenetically diverse reductive dehalogenase-homologous genes in deep subseafloor sedimentary metagenomes.</title>
        <authorList>
            <person name="Kawai M."/>
            <person name="Futagami T."/>
            <person name="Toyoda A."/>
            <person name="Takaki Y."/>
            <person name="Nishi S."/>
            <person name="Hori S."/>
            <person name="Arai W."/>
            <person name="Tsubouchi T."/>
            <person name="Morono Y."/>
            <person name="Uchiyama I."/>
            <person name="Ito T."/>
            <person name="Fujiyama A."/>
            <person name="Inagaki F."/>
            <person name="Takami H."/>
        </authorList>
    </citation>
    <scope>NUCLEOTIDE SEQUENCE</scope>
    <source>
        <strain evidence="2">Expedition CK06-06</strain>
    </source>
</reference>
<dbReference type="Gene3D" id="3.40.50.720">
    <property type="entry name" value="NAD(P)-binding Rossmann-like Domain"/>
    <property type="match status" value="1"/>
</dbReference>
<accession>X0XUG3</accession>
<dbReference type="Pfam" id="PF22698">
    <property type="entry name" value="Semialdhyde_dhC_1"/>
    <property type="match status" value="1"/>
</dbReference>
<evidence type="ECO:0000313" key="2">
    <source>
        <dbReference type="EMBL" id="GAG46899.1"/>
    </source>
</evidence>
<dbReference type="AlphaFoldDB" id="X0XUG3"/>
<feature type="non-terminal residue" evidence="2">
    <location>
        <position position="1"/>
    </location>
</feature>
<gene>
    <name evidence="2" type="ORF">S01H1_83648</name>
</gene>
<dbReference type="InterPro" id="IPR050085">
    <property type="entry name" value="AGPR"/>
</dbReference>
<dbReference type="InterPro" id="IPR036291">
    <property type="entry name" value="NAD(P)-bd_dom_sf"/>
</dbReference>
<dbReference type="SUPFAM" id="SSF51735">
    <property type="entry name" value="NAD(P)-binding Rossmann-fold domains"/>
    <property type="match status" value="1"/>
</dbReference>
<proteinExistence type="predicted"/>
<organism evidence="2">
    <name type="scientific">marine sediment metagenome</name>
    <dbReference type="NCBI Taxonomy" id="412755"/>
    <lineage>
        <taxon>unclassified sequences</taxon>
        <taxon>metagenomes</taxon>
        <taxon>ecological metagenomes</taxon>
    </lineage>
</organism>
<comment type="caution">
    <text evidence="2">The sequence shown here is derived from an EMBL/GenBank/DDBJ whole genome shotgun (WGS) entry which is preliminary data.</text>
</comment>
<dbReference type="Gene3D" id="3.30.360.10">
    <property type="entry name" value="Dihydrodipicolinate Reductase, domain 2"/>
    <property type="match status" value="1"/>
</dbReference>
<dbReference type="PANTHER" id="PTHR32338">
    <property type="entry name" value="N-ACETYL-GAMMA-GLUTAMYL-PHOSPHATE REDUCTASE, CHLOROPLASTIC-RELATED-RELATED"/>
    <property type="match status" value="1"/>
</dbReference>
<dbReference type="InterPro" id="IPR023013">
    <property type="entry name" value="AGPR_AS"/>
</dbReference>
<evidence type="ECO:0000259" key="1">
    <source>
        <dbReference type="Pfam" id="PF22698"/>
    </source>
</evidence>
<protein>
    <recommendedName>
        <fullName evidence="1">N-acetyl-gamma-glutamyl-phosphate reductase dimerisation domain-containing protein</fullName>
    </recommendedName>
</protein>
<feature type="domain" description="N-acetyl-gamma-glutamyl-phosphate reductase dimerisation" evidence="1">
    <location>
        <begin position="44"/>
        <end position="158"/>
    </location>
</feature>
<dbReference type="GO" id="GO:0003942">
    <property type="term" value="F:N-acetyl-gamma-glutamyl-phosphate reductase activity"/>
    <property type="evidence" value="ECO:0007669"/>
    <property type="project" value="InterPro"/>
</dbReference>
<sequence>PGTYEKWYGNEHEAPDLCPRAVWGLPELNREKIRSAELVANPGCYPTGAVLAALPFLKAGLVNLIEPEGVIVNSISGVSGAGRTYSPRSENTFLACYENLRAYGVGTHKHTPEIDQAFSEIAHRDVRVTFVPHLAPVDRGILTQVYMRPAKGATADALA</sequence>
<dbReference type="PROSITE" id="PS01224">
    <property type="entry name" value="ARGC"/>
    <property type="match status" value="1"/>
</dbReference>
<dbReference type="GO" id="GO:0008652">
    <property type="term" value="P:amino acid biosynthetic process"/>
    <property type="evidence" value="ECO:0007669"/>
    <property type="project" value="UniProtKB-KW"/>
</dbReference>